<organism evidence="1 2">
    <name type="scientific">Paenibacillus algicola</name>
    <dbReference type="NCBI Taxonomy" id="2565926"/>
    <lineage>
        <taxon>Bacteria</taxon>
        <taxon>Bacillati</taxon>
        <taxon>Bacillota</taxon>
        <taxon>Bacilli</taxon>
        <taxon>Bacillales</taxon>
        <taxon>Paenibacillaceae</taxon>
        <taxon>Paenibacillus</taxon>
    </lineage>
</organism>
<keyword evidence="2" id="KW-1185">Reference proteome</keyword>
<reference evidence="1 2" key="1">
    <citation type="submission" date="2019-05" db="EMBL/GenBank/DDBJ databases">
        <authorList>
            <person name="Chen C."/>
        </authorList>
    </citation>
    <scope>NUCLEOTIDE SEQUENCE [LARGE SCALE GENOMIC DNA]</scope>
    <source>
        <strain evidence="1 2">HB172198</strain>
    </source>
</reference>
<evidence type="ECO:0000313" key="1">
    <source>
        <dbReference type="EMBL" id="QCT01846.1"/>
    </source>
</evidence>
<protein>
    <submittedName>
        <fullName evidence="1">Uncharacterized protein</fullName>
    </submittedName>
</protein>
<accession>A0A4P8XH66</accession>
<sequence>MIGALTFHFKETAFAALTGGGPFLLASSQHGKGGDVL</sequence>
<evidence type="ECO:0000313" key="2">
    <source>
        <dbReference type="Proteomes" id="UP000300879"/>
    </source>
</evidence>
<name>A0A4P8XH66_9BACL</name>
<dbReference type="KEGG" id="palo:E6C60_1128"/>
<proteinExistence type="predicted"/>
<gene>
    <name evidence="1" type="ORF">E6C60_1128</name>
</gene>
<dbReference type="EMBL" id="CP040396">
    <property type="protein sequence ID" value="QCT01846.1"/>
    <property type="molecule type" value="Genomic_DNA"/>
</dbReference>
<dbReference type="Proteomes" id="UP000300879">
    <property type="component" value="Chromosome"/>
</dbReference>
<dbReference type="AlphaFoldDB" id="A0A4P8XH66"/>